<dbReference type="RefSeq" id="WP_187302199.1">
    <property type="nucleotide sequence ID" value="NZ_JACRYT010000003.1"/>
</dbReference>
<gene>
    <name evidence="2" type="ORF">H9L42_04530</name>
</gene>
<evidence type="ECO:0000313" key="3">
    <source>
        <dbReference type="Proteomes" id="UP000602647"/>
    </source>
</evidence>
<dbReference type="EMBL" id="JACRYT010000003">
    <property type="protein sequence ID" value="MBC6679090.1"/>
    <property type="molecule type" value="Genomic_DNA"/>
</dbReference>
<dbReference type="GO" id="GO:0070573">
    <property type="term" value="F:metallodipeptidase activity"/>
    <property type="evidence" value="ECO:0007669"/>
    <property type="project" value="TreeGrafter"/>
</dbReference>
<sequence length="464" mass="51524">MKRFFPILLISAFTAVFLLFTGCGSQGEENEVSIKDRMDQNYEQITQASENAETFQVIADSLSSWAKENNLTVKSSGEQYIVLSKAASSGYEDAEDFTFHASVSLDTPEEKSEDLQSVSAVMTALNGARQHGELTGIITFEKEGRPIGASALGKEYLNTDNFISVNDGNSTELINSIAASSNIMASKELDMVSPRYTKAYRIVLDGTPYKSPYEHRGEYPNAIKTIGDLLASCQSSGVLFELASFNGGTDVDLYPRRAEAAIVLQENDVTSFTSRFENSYENVAEYYEDLDESFEYTMTEIDLPDRVIADDDTANIVSLMYTIINGTYYRSDDDEVTAFSNIGKISTKNRSFRMQINAKSLENTIMDEMHTVFETTCGLCDVNYSELSTTGLWYVSPETPLIEALSRGMNTEPTGTLENKAASVFLDKKEDLNLVVWNTDIEDAEDNLSVILDYMASFGEENQQ</sequence>
<dbReference type="AlphaFoldDB" id="A0A923SQ49"/>
<keyword evidence="1" id="KW-0732">Signal</keyword>
<evidence type="ECO:0000313" key="2">
    <source>
        <dbReference type="EMBL" id="MBC6679090.1"/>
    </source>
</evidence>
<keyword evidence="3" id="KW-1185">Reference proteome</keyword>
<dbReference type="PANTHER" id="PTHR43501">
    <property type="entry name" value="CYTOSOL NON-SPECIFIC DIPEPTIDASE"/>
    <property type="match status" value="1"/>
</dbReference>
<feature type="signal peptide" evidence="1">
    <location>
        <begin position="1"/>
        <end position="27"/>
    </location>
</feature>
<protein>
    <submittedName>
        <fullName evidence="2">Uncharacterized protein</fullName>
    </submittedName>
</protein>
<dbReference type="InterPro" id="IPR001160">
    <property type="entry name" value="Peptidase_M20C"/>
</dbReference>
<name>A0A923SQ49_9FIRM</name>
<evidence type="ECO:0000256" key="1">
    <source>
        <dbReference type="SAM" id="SignalP"/>
    </source>
</evidence>
<proteinExistence type="predicted"/>
<reference evidence="2" key="1">
    <citation type="submission" date="2020-08" db="EMBL/GenBank/DDBJ databases">
        <title>Genome public.</title>
        <authorList>
            <person name="Liu C."/>
            <person name="Sun Q."/>
        </authorList>
    </citation>
    <scope>NUCLEOTIDE SEQUENCE</scope>
    <source>
        <strain evidence="2">BX12</strain>
    </source>
</reference>
<dbReference type="PROSITE" id="PS51257">
    <property type="entry name" value="PROKAR_LIPOPROTEIN"/>
    <property type="match status" value="1"/>
</dbReference>
<organism evidence="2 3">
    <name type="scientific">Zhenpiania hominis</name>
    <dbReference type="NCBI Taxonomy" id="2763644"/>
    <lineage>
        <taxon>Bacteria</taxon>
        <taxon>Bacillati</taxon>
        <taxon>Bacillota</taxon>
        <taxon>Clostridia</taxon>
        <taxon>Peptostreptococcales</taxon>
        <taxon>Anaerovoracaceae</taxon>
        <taxon>Zhenpiania</taxon>
    </lineage>
</organism>
<feature type="chain" id="PRO_5037012414" evidence="1">
    <location>
        <begin position="28"/>
        <end position="464"/>
    </location>
</feature>
<dbReference type="GO" id="GO:0005829">
    <property type="term" value="C:cytosol"/>
    <property type="evidence" value="ECO:0007669"/>
    <property type="project" value="TreeGrafter"/>
</dbReference>
<comment type="caution">
    <text evidence="2">The sequence shown here is derived from an EMBL/GenBank/DDBJ whole genome shotgun (WGS) entry which is preliminary data.</text>
</comment>
<dbReference type="PANTHER" id="PTHR43501:SF1">
    <property type="entry name" value="CYTOSOL NON-SPECIFIC DIPEPTIDASE"/>
    <property type="match status" value="1"/>
</dbReference>
<dbReference type="GO" id="GO:0006508">
    <property type="term" value="P:proteolysis"/>
    <property type="evidence" value="ECO:0007669"/>
    <property type="project" value="InterPro"/>
</dbReference>
<accession>A0A923SQ49</accession>
<dbReference type="Proteomes" id="UP000602647">
    <property type="component" value="Unassembled WGS sequence"/>
</dbReference>